<sequence>MTKQHRYCVIMCGGVGSRFWPYSRANKPKQFIDFFGTGTSLLQMSYDRVLPVVPKENIIVVTSHMYAEHVKEQLPDITPEQILLEPARRNTAPCIAWAAYHIYSRDPLASIIVASSDHLITRDSLFVESIENGFNFVETHDALLTLGIKPTRPETGYGYIQIGKAEGTANGILPVKTFTEKPDKDLAKVFLESGEFYWNSGIFLWSAKSIINAFHTHMPDISALFETLPLSEYSNPDKENAFINSNFASCPSISIDYAVMEQASNVYVECVKFGWSDLGTWTSLYDNSQKNPDGNVTRNGRVIAYNATGNIFAINPEKLVVATGLNDYVIADSDDVLLICPRSEEQQIRHYVNDVKMAYGEKYI</sequence>
<keyword evidence="1" id="KW-0808">Transferase</keyword>
<protein>
    <submittedName>
        <fullName evidence="1">Mannose-1-phosphate guanylyltransferase</fullName>
    </submittedName>
</protein>
<proteinExistence type="predicted"/>
<dbReference type="Proteomes" id="UP000305401">
    <property type="component" value="Unassembled WGS sequence"/>
</dbReference>
<reference evidence="1" key="1">
    <citation type="submission" date="2019-04" db="EMBL/GenBank/DDBJ databases">
        <title>Microbes associate with the intestines of laboratory mice.</title>
        <authorList>
            <person name="Navarre W."/>
            <person name="Wong E."/>
            <person name="Huang K.C."/>
            <person name="Tropini C."/>
            <person name="Ng K."/>
            <person name="Yu B."/>
        </authorList>
    </citation>
    <scope>NUCLEOTIDE SEQUENCE</scope>
    <source>
        <strain evidence="1">NM86_A22</strain>
    </source>
</reference>
<gene>
    <name evidence="1" type="ORF">E5990_03610</name>
</gene>
<accession>A0AC61S715</accession>
<evidence type="ECO:0000313" key="1">
    <source>
        <dbReference type="EMBL" id="THG54220.1"/>
    </source>
</evidence>
<comment type="caution">
    <text evidence="1">The sequence shown here is derived from an EMBL/GenBank/DDBJ whole genome shotgun (WGS) entry which is preliminary data.</text>
</comment>
<keyword evidence="1" id="KW-0548">Nucleotidyltransferase</keyword>
<organism evidence="1 2">
    <name type="scientific">Muribaculum caecicola</name>
    <dbReference type="NCBI Taxonomy" id="3038144"/>
    <lineage>
        <taxon>Bacteria</taxon>
        <taxon>Pseudomonadati</taxon>
        <taxon>Bacteroidota</taxon>
        <taxon>Bacteroidia</taxon>
        <taxon>Bacteroidales</taxon>
        <taxon>Muribaculaceae</taxon>
        <taxon>Muribaculum</taxon>
    </lineage>
</organism>
<dbReference type="EMBL" id="SSTG01000026">
    <property type="protein sequence ID" value="THG54220.1"/>
    <property type="molecule type" value="Genomic_DNA"/>
</dbReference>
<name>A0AC61S715_9BACT</name>
<keyword evidence="2" id="KW-1185">Reference proteome</keyword>
<evidence type="ECO:0000313" key="2">
    <source>
        <dbReference type="Proteomes" id="UP000305401"/>
    </source>
</evidence>